<feature type="domain" description="BTB" evidence="2">
    <location>
        <begin position="8"/>
        <end position="110"/>
    </location>
</feature>
<dbReference type="PANTHER" id="PTHR14136">
    <property type="entry name" value="BTB_POZ DOMAIN-CONTAINING PROTEIN KCTD9"/>
    <property type="match status" value="1"/>
</dbReference>
<dbReference type="Gene3D" id="2.160.20.80">
    <property type="entry name" value="E3 ubiquitin-protein ligase SopA"/>
    <property type="match status" value="1"/>
</dbReference>
<proteinExistence type="predicted"/>
<evidence type="ECO:0000259" key="2">
    <source>
        <dbReference type="SMART" id="SM00225"/>
    </source>
</evidence>
<dbReference type="Pfam" id="PF00805">
    <property type="entry name" value="Pentapeptide"/>
    <property type="match status" value="1"/>
</dbReference>
<reference evidence="3 4" key="1">
    <citation type="submission" date="2019-09" db="EMBL/GenBank/DDBJ databases">
        <authorList>
            <person name="Ou C."/>
        </authorList>
    </citation>
    <scope>NUCLEOTIDE SEQUENCE [LARGE SCALE GENOMIC DNA]</scope>
    <source>
        <strain evidence="3">S2</strain>
        <tissue evidence="3">Leaf</tissue>
    </source>
</reference>
<comment type="pathway">
    <text evidence="1">Protein modification; protein ubiquitination.</text>
</comment>
<dbReference type="AlphaFoldDB" id="A0A5N5I7J0"/>
<evidence type="ECO:0000313" key="3">
    <source>
        <dbReference type="EMBL" id="KAB2634491.1"/>
    </source>
</evidence>
<gene>
    <name evidence="3" type="ORF">D8674_040454</name>
</gene>
<dbReference type="Pfam" id="PF02214">
    <property type="entry name" value="BTB_2"/>
    <property type="match status" value="1"/>
</dbReference>
<dbReference type="SMART" id="SM00225">
    <property type="entry name" value="BTB"/>
    <property type="match status" value="1"/>
</dbReference>
<dbReference type="InterPro" id="IPR051082">
    <property type="entry name" value="Pentapeptide-BTB/POZ_domain"/>
</dbReference>
<dbReference type="InterPro" id="IPR001646">
    <property type="entry name" value="5peptide_repeat"/>
</dbReference>
<dbReference type="EMBL" id="SMOL01000060">
    <property type="protein sequence ID" value="KAB2634491.1"/>
    <property type="molecule type" value="Genomic_DNA"/>
</dbReference>
<protein>
    <submittedName>
        <fullName evidence="3">FH protein interacting protein FIP2-like</fullName>
    </submittedName>
</protein>
<keyword evidence="4" id="KW-1185">Reference proteome</keyword>
<dbReference type="InterPro" id="IPR011333">
    <property type="entry name" value="SKP1/BTB/POZ_sf"/>
</dbReference>
<dbReference type="Proteomes" id="UP000327157">
    <property type="component" value="Unassembled WGS sequence"/>
</dbReference>
<sequence length="229" mass="25733">MEDLIISSIVHLNIGGNKCCTTVGTLTRHEPSSMLLVMFGERHVVHQDPEKGYVFTDWDGTHFRHIVNWLRDGVLPSFDDDSKYSELLREADYYQLLLRDGIHAFLDKRKEDDLHTEKLDAELMLEKLGFKVLTFSGLNLSRLNFTNADFSYACLTNVRFLGCDLRGAFFNYVGAEGAVFENASLQNSSFIGANLLNALFVDVPTLILQTASMVSAQLADANLRDAFLV</sequence>
<dbReference type="InterPro" id="IPR003131">
    <property type="entry name" value="T1-type_BTB"/>
</dbReference>
<dbReference type="PANTHER" id="PTHR14136:SF17">
    <property type="entry name" value="BTB_POZ DOMAIN-CONTAINING PROTEIN KCTD9"/>
    <property type="match status" value="1"/>
</dbReference>
<organism evidence="3 4">
    <name type="scientific">Pyrus ussuriensis x Pyrus communis</name>
    <dbReference type="NCBI Taxonomy" id="2448454"/>
    <lineage>
        <taxon>Eukaryota</taxon>
        <taxon>Viridiplantae</taxon>
        <taxon>Streptophyta</taxon>
        <taxon>Embryophyta</taxon>
        <taxon>Tracheophyta</taxon>
        <taxon>Spermatophyta</taxon>
        <taxon>Magnoliopsida</taxon>
        <taxon>eudicotyledons</taxon>
        <taxon>Gunneridae</taxon>
        <taxon>Pentapetalae</taxon>
        <taxon>rosids</taxon>
        <taxon>fabids</taxon>
        <taxon>Rosales</taxon>
        <taxon>Rosaceae</taxon>
        <taxon>Amygdaloideae</taxon>
        <taxon>Maleae</taxon>
        <taxon>Pyrus</taxon>
    </lineage>
</organism>
<dbReference type="InterPro" id="IPR000210">
    <property type="entry name" value="BTB/POZ_dom"/>
</dbReference>
<dbReference type="GO" id="GO:0051260">
    <property type="term" value="P:protein homooligomerization"/>
    <property type="evidence" value="ECO:0007669"/>
    <property type="project" value="InterPro"/>
</dbReference>
<comment type="caution">
    <text evidence="3">The sequence shown here is derived from an EMBL/GenBank/DDBJ whole genome shotgun (WGS) entry which is preliminary data.</text>
</comment>
<accession>A0A5N5I7J0</accession>
<dbReference type="Gene3D" id="3.30.710.10">
    <property type="entry name" value="Potassium Channel Kv1.1, Chain A"/>
    <property type="match status" value="1"/>
</dbReference>
<evidence type="ECO:0000313" key="4">
    <source>
        <dbReference type="Proteomes" id="UP000327157"/>
    </source>
</evidence>
<dbReference type="SUPFAM" id="SSF141571">
    <property type="entry name" value="Pentapeptide repeat-like"/>
    <property type="match status" value="1"/>
</dbReference>
<name>A0A5N5I7J0_9ROSA</name>
<dbReference type="OrthoDB" id="2414723at2759"/>
<reference evidence="3 4" key="2">
    <citation type="submission" date="2019-11" db="EMBL/GenBank/DDBJ databases">
        <title>A de novo genome assembly of a pear dwarfing rootstock.</title>
        <authorList>
            <person name="Wang F."/>
            <person name="Wang J."/>
            <person name="Li S."/>
            <person name="Zhang Y."/>
            <person name="Fang M."/>
            <person name="Ma L."/>
            <person name="Zhao Y."/>
            <person name="Jiang S."/>
        </authorList>
    </citation>
    <scope>NUCLEOTIDE SEQUENCE [LARGE SCALE GENOMIC DNA]</scope>
    <source>
        <strain evidence="3">S2</strain>
        <tissue evidence="3">Leaf</tissue>
    </source>
</reference>
<dbReference type="SUPFAM" id="SSF54695">
    <property type="entry name" value="POZ domain"/>
    <property type="match status" value="1"/>
</dbReference>
<evidence type="ECO:0000256" key="1">
    <source>
        <dbReference type="ARBA" id="ARBA00004906"/>
    </source>
</evidence>